<protein>
    <submittedName>
        <fullName evidence="3">Type II toxin-antitoxin system RelE/ParE family toxin</fullName>
    </submittedName>
</protein>
<evidence type="ECO:0000256" key="2">
    <source>
        <dbReference type="ARBA" id="ARBA00022649"/>
    </source>
</evidence>
<dbReference type="RefSeq" id="WP_249243876.1">
    <property type="nucleotide sequence ID" value="NZ_JAKPBZ010000106.1"/>
</dbReference>
<keyword evidence="4" id="KW-1185">Reference proteome</keyword>
<name>A0ABT0MR19_9GAMM</name>
<reference evidence="3 4" key="1">
    <citation type="submission" date="2022-02" db="EMBL/GenBank/DDBJ databases">
        <title>Description of Brenneria tiliae sp. nov. isolated from symptomatic Tilia x moltkei and Tilia x europaea trees in the UK.</title>
        <authorList>
            <person name="Kile H."/>
        </authorList>
    </citation>
    <scope>NUCLEOTIDE SEQUENCE [LARGE SCALE GENOMIC DNA]</scope>
    <source>
        <strain evidence="3 4">MC1SB4.1</strain>
    </source>
</reference>
<dbReference type="EMBL" id="JAKPBZ010000106">
    <property type="protein sequence ID" value="MCL2892082.1"/>
    <property type="molecule type" value="Genomic_DNA"/>
</dbReference>
<dbReference type="InterPro" id="IPR035093">
    <property type="entry name" value="RelE/ParE_toxin_dom_sf"/>
</dbReference>
<dbReference type="Proteomes" id="UP001203069">
    <property type="component" value="Unassembled WGS sequence"/>
</dbReference>
<comment type="caution">
    <text evidence="3">The sequence shown here is derived from an EMBL/GenBank/DDBJ whole genome shotgun (WGS) entry which is preliminary data.</text>
</comment>
<evidence type="ECO:0000256" key="1">
    <source>
        <dbReference type="ARBA" id="ARBA00006226"/>
    </source>
</evidence>
<dbReference type="PANTHER" id="PTHR33755:SF5">
    <property type="entry name" value="TYPE II TOXIN-ANTITOXIN SYSTEM RELE_PARE FAMILY TOXIN"/>
    <property type="match status" value="1"/>
</dbReference>
<accession>A0ABT0MR19</accession>
<dbReference type="InterPro" id="IPR007712">
    <property type="entry name" value="RelE/ParE_toxin"/>
</dbReference>
<evidence type="ECO:0000313" key="3">
    <source>
        <dbReference type="EMBL" id="MCL2892082.1"/>
    </source>
</evidence>
<dbReference type="PANTHER" id="PTHR33755">
    <property type="entry name" value="TOXIN PARE1-RELATED"/>
    <property type="match status" value="1"/>
</dbReference>
<gene>
    <name evidence="3" type="ORF">MFP26_05120</name>
</gene>
<proteinExistence type="inferred from homology"/>
<sequence length="101" mass="11804">MTSKVLWEKRARSDREAIFFYLYHQAGLQVASATDDRFVSMADILKKNPLTGMKAGLRKKQRKLVVPRFPFIIVYIVEDDTVHILRILHTSRRIAARYRIG</sequence>
<keyword evidence="2" id="KW-1277">Toxin-antitoxin system</keyword>
<dbReference type="Gene3D" id="3.30.2310.20">
    <property type="entry name" value="RelE-like"/>
    <property type="match status" value="1"/>
</dbReference>
<comment type="similarity">
    <text evidence="1">Belongs to the RelE toxin family.</text>
</comment>
<organism evidence="3 4">
    <name type="scientific">Brenneria tiliae</name>
    <dbReference type="NCBI Taxonomy" id="2914984"/>
    <lineage>
        <taxon>Bacteria</taxon>
        <taxon>Pseudomonadati</taxon>
        <taxon>Pseudomonadota</taxon>
        <taxon>Gammaproteobacteria</taxon>
        <taxon>Enterobacterales</taxon>
        <taxon>Pectobacteriaceae</taxon>
        <taxon>Brenneria</taxon>
    </lineage>
</organism>
<dbReference type="InterPro" id="IPR051803">
    <property type="entry name" value="TA_system_RelE-like_toxin"/>
</dbReference>
<evidence type="ECO:0000313" key="4">
    <source>
        <dbReference type="Proteomes" id="UP001203069"/>
    </source>
</evidence>
<dbReference type="Pfam" id="PF05016">
    <property type="entry name" value="ParE_toxin"/>
    <property type="match status" value="1"/>
</dbReference>